<dbReference type="EMBL" id="BFAD01000014">
    <property type="protein sequence ID" value="GBE88648.1"/>
    <property type="molecule type" value="Genomic_DNA"/>
</dbReference>
<evidence type="ECO:0000313" key="3">
    <source>
        <dbReference type="Proteomes" id="UP000287166"/>
    </source>
</evidence>
<reference evidence="2 3" key="1">
    <citation type="journal article" date="2018" name="Sci. Rep.">
        <title>Genome sequence of the cauliflower mushroom Sparassis crispa (Hanabiratake) and its association with beneficial usage.</title>
        <authorList>
            <person name="Kiyama R."/>
            <person name="Furutani Y."/>
            <person name="Kawaguchi K."/>
            <person name="Nakanishi T."/>
        </authorList>
    </citation>
    <scope>NUCLEOTIDE SEQUENCE [LARGE SCALE GENOMIC DNA]</scope>
</reference>
<evidence type="ECO:0000313" key="2">
    <source>
        <dbReference type="EMBL" id="GBE88648.1"/>
    </source>
</evidence>
<comment type="caution">
    <text evidence="2">The sequence shown here is derived from an EMBL/GenBank/DDBJ whole genome shotgun (WGS) entry which is preliminary data.</text>
</comment>
<feature type="compositionally biased region" description="Polar residues" evidence="1">
    <location>
        <begin position="15"/>
        <end position="29"/>
    </location>
</feature>
<gene>
    <name evidence="2" type="ORF">SCP_1400530</name>
</gene>
<evidence type="ECO:0000256" key="1">
    <source>
        <dbReference type="SAM" id="MobiDB-lite"/>
    </source>
</evidence>
<dbReference type="RefSeq" id="XP_027619561.1">
    <property type="nucleotide sequence ID" value="XM_027763760.1"/>
</dbReference>
<protein>
    <submittedName>
        <fullName evidence="2">Uncharacterized protein</fullName>
    </submittedName>
</protein>
<organism evidence="2 3">
    <name type="scientific">Sparassis crispa</name>
    <dbReference type="NCBI Taxonomy" id="139825"/>
    <lineage>
        <taxon>Eukaryota</taxon>
        <taxon>Fungi</taxon>
        <taxon>Dikarya</taxon>
        <taxon>Basidiomycota</taxon>
        <taxon>Agaricomycotina</taxon>
        <taxon>Agaricomycetes</taxon>
        <taxon>Polyporales</taxon>
        <taxon>Sparassidaceae</taxon>
        <taxon>Sparassis</taxon>
    </lineage>
</organism>
<keyword evidence="3" id="KW-1185">Reference proteome</keyword>
<dbReference type="InParanoid" id="A0A401H2L3"/>
<feature type="region of interest" description="Disordered" evidence="1">
    <location>
        <begin position="1"/>
        <end position="31"/>
    </location>
</feature>
<dbReference type="AlphaFoldDB" id="A0A401H2L3"/>
<accession>A0A401H2L3</accession>
<dbReference type="GeneID" id="38785565"/>
<name>A0A401H2L3_9APHY</name>
<sequence length="229" mass="23808">MGPAYAVSSEPCVASDSTEMPIPQQSMPQAQAAGMDTAPVPSTIQRETDASANLCTLALLHAVMGITMSMRALISLNPELNELGPAAKHWETSVNTLIAHKSAAASGNDSLAQHLQIIRQFIGSAAFVPSAAPSERALGPTLDTSASTMHTLDDCTITPAPSPATATTVNLSESQQHPLLVCINPSKTTAPHNESMEEPTDQRTVGLRSADEGCSDGENTAVEGYGLAM</sequence>
<feature type="region of interest" description="Disordered" evidence="1">
    <location>
        <begin position="186"/>
        <end position="229"/>
    </location>
</feature>
<proteinExistence type="predicted"/>
<dbReference type="Proteomes" id="UP000287166">
    <property type="component" value="Unassembled WGS sequence"/>
</dbReference>